<proteinExistence type="predicted"/>
<organism evidence="1">
    <name type="scientific">bioreactor metagenome</name>
    <dbReference type="NCBI Taxonomy" id="1076179"/>
    <lineage>
        <taxon>unclassified sequences</taxon>
        <taxon>metagenomes</taxon>
        <taxon>ecological metagenomes</taxon>
    </lineage>
</organism>
<evidence type="ECO:0000313" key="1">
    <source>
        <dbReference type="EMBL" id="MPL66036.1"/>
    </source>
</evidence>
<accession>A0A644TGF8</accession>
<dbReference type="AlphaFoldDB" id="A0A644TGF8"/>
<dbReference type="EMBL" id="VSSQ01000030">
    <property type="protein sequence ID" value="MPL66036.1"/>
    <property type="molecule type" value="Genomic_DNA"/>
</dbReference>
<reference evidence="1" key="1">
    <citation type="submission" date="2019-08" db="EMBL/GenBank/DDBJ databases">
        <authorList>
            <person name="Kucharzyk K."/>
            <person name="Murdoch R.W."/>
            <person name="Higgins S."/>
            <person name="Loffler F."/>
        </authorList>
    </citation>
    <scope>NUCLEOTIDE SEQUENCE</scope>
</reference>
<name>A0A644TGF8_9ZZZZ</name>
<protein>
    <recommendedName>
        <fullName evidence="2">Phage tail protein</fullName>
    </recommendedName>
</protein>
<sequence length="215" mass="23172">MSDRFTGTKNYLYLGTLGAEVTAAGALTGEKFFKITAKAAASAFPATSEVNDVVYNKPAITIVSGDKAKPITLAKLGFVTNVPQGASKEKYENTVQTDPAKSYEEGDKPEITGNIDGYFTNDVNADQILGRFFRLVDDNGAGVRTYAPIAVGTLHFFLGRKETTTIGQVEVMEYMPAIIDSLTVDKPMNGPQTFNFAYTVIGGEMPSITRRTITA</sequence>
<gene>
    <name evidence="1" type="ORF">SDC9_11704</name>
</gene>
<evidence type="ECO:0008006" key="2">
    <source>
        <dbReference type="Google" id="ProtNLM"/>
    </source>
</evidence>
<comment type="caution">
    <text evidence="1">The sequence shown here is derived from an EMBL/GenBank/DDBJ whole genome shotgun (WGS) entry which is preliminary data.</text>
</comment>